<evidence type="ECO:0000256" key="2">
    <source>
        <dbReference type="ARBA" id="ARBA00022692"/>
    </source>
</evidence>
<feature type="transmembrane region" description="Helical" evidence="6">
    <location>
        <begin position="167"/>
        <end position="190"/>
    </location>
</feature>
<evidence type="ECO:0000256" key="4">
    <source>
        <dbReference type="ARBA" id="ARBA00023136"/>
    </source>
</evidence>
<feature type="transmembrane region" description="Helical" evidence="6">
    <location>
        <begin position="367"/>
        <end position="393"/>
    </location>
</feature>
<proteinExistence type="predicted"/>
<feature type="transmembrane region" description="Helical" evidence="6">
    <location>
        <begin position="51"/>
        <end position="68"/>
    </location>
</feature>
<evidence type="ECO:0000313" key="9">
    <source>
        <dbReference type="Proteomes" id="UP001059597"/>
    </source>
</evidence>
<sequence>MSTPTAEPRRWLMLPVVLAATFLYGFDLNIVNVALPSLQHELHAGQEALELVVGGYSFSYAAALVIGGRLGDLLGYRRMFLLGMAAFVLASLLCGLAQSPAQLVAARVLQGLTATGMVPQVLALITATFPGDERPRALSWFGVVGGLAGVLGQILGGLLLSADVFGLGWRIVFLLNLPVGAIVLCFALRLLPTARPGRRPGLDPLGAVALSGSLALALLPLIFGRGQGWPLWTLLSLIAAVPALLGALLWERRLAARGGTPLLDLTLFRGRGFRLGLGVNVAFMASFTSSIFVLSLLLQSGLGLSARQAGLAFGPFAILGMTGPLVGRRLVARIGARPVMLLGCAVDAVAFVLLGGALHVLGGGISVPWLIVGLGLLGFGNTLVLPALIGTTLGGVRQEQAGMASGTLNTTQQFAGTAGLAAIGIVFFSVLGDRTGRVAFAGAAESVVWVELVLVVAMAALIAALTRPIAPAPAPTNAEPTPATADTAG</sequence>
<feature type="transmembrane region" description="Helical" evidence="6">
    <location>
        <begin position="104"/>
        <end position="125"/>
    </location>
</feature>
<gene>
    <name evidence="8" type="ORF">HEK616_31410</name>
</gene>
<evidence type="ECO:0000313" key="8">
    <source>
        <dbReference type="EMBL" id="BDM69654.1"/>
    </source>
</evidence>
<organism evidence="8 9">
    <name type="scientific">Streptomyces nigrescens</name>
    <dbReference type="NCBI Taxonomy" id="1920"/>
    <lineage>
        <taxon>Bacteria</taxon>
        <taxon>Bacillati</taxon>
        <taxon>Actinomycetota</taxon>
        <taxon>Actinomycetes</taxon>
        <taxon>Kitasatosporales</taxon>
        <taxon>Streptomycetaceae</taxon>
        <taxon>Streptomyces</taxon>
    </lineage>
</organism>
<feature type="transmembrane region" description="Helical" evidence="6">
    <location>
        <begin position="275"/>
        <end position="297"/>
    </location>
</feature>
<protein>
    <submittedName>
        <fullName evidence="8">MFS transporter</fullName>
    </submittedName>
</protein>
<keyword evidence="5" id="KW-0046">Antibiotic resistance</keyword>
<dbReference type="EMBL" id="AP026073">
    <property type="protein sequence ID" value="BDM69654.1"/>
    <property type="molecule type" value="Genomic_DNA"/>
</dbReference>
<evidence type="ECO:0000256" key="1">
    <source>
        <dbReference type="ARBA" id="ARBA00004651"/>
    </source>
</evidence>
<dbReference type="SUPFAM" id="SSF103473">
    <property type="entry name" value="MFS general substrate transporter"/>
    <property type="match status" value="2"/>
</dbReference>
<dbReference type="Gene3D" id="1.20.1720.10">
    <property type="entry name" value="Multidrug resistance protein D"/>
    <property type="match status" value="1"/>
</dbReference>
<evidence type="ECO:0000259" key="7">
    <source>
        <dbReference type="PROSITE" id="PS50850"/>
    </source>
</evidence>
<keyword evidence="9" id="KW-1185">Reference proteome</keyword>
<reference evidence="8" key="1">
    <citation type="submission" date="2022-06" db="EMBL/GenBank/DDBJ databases">
        <title>Complete genome sequence of Streptomyces nigrescens HEK616.</title>
        <authorList>
            <person name="Asamizu S."/>
            <person name="Onaka H."/>
        </authorList>
    </citation>
    <scope>NUCLEOTIDE SEQUENCE</scope>
    <source>
        <strain evidence="8">HEK616</strain>
    </source>
</reference>
<feature type="transmembrane region" description="Helical" evidence="6">
    <location>
        <begin position="12"/>
        <end position="31"/>
    </location>
</feature>
<evidence type="ECO:0000256" key="3">
    <source>
        <dbReference type="ARBA" id="ARBA00022989"/>
    </source>
</evidence>
<dbReference type="CDD" id="cd17321">
    <property type="entry name" value="MFS_MMR_MDR_like"/>
    <property type="match status" value="1"/>
</dbReference>
<feature type="transmembrane region" description="Helical" evidence="6">
    <location>
        <begin position="438"/>
        <end position="465"/>
    </location>
</feature>
<dbReference type="InterPro" id="IPR011701">
    <property type="entry name" value="MFS"/>
</dbReference>
<feature type="transmembrane region" description="Helical" evidence="6">
    <location>
        <begin position="309"/>
        <end position="327"/>
    </location>
</feature>
<comment type="subcellular location">
    <subcellularLocation>
        <location evidence="1">Cell membrane</location>
        <topology evidence="1">Multi-pass membrane protein</topology>
    </subcellularLocation>
</comment>
<dbReference type="Gene3D" id="1.20.1250.20">
    <property type="entry name" value="MFS general substrate transporter like domains"/>
    <property type="match status" value="1"/>
</dbReference>
<name>A0ABM7ZTF3_STRNI</name>
<feature type="transmembrane region" description="Helical" evidence="6">
    <location>
        <begin position="202"/>
        <end position="223"/>
    </location>
</feature>
<keyword evidence="4 6" id="KW-0472">Membrane</keyword>
<keyword evidence="2 6" id="KW-0812">Transmembrane</keyword>
<feature type="domain" description="Major facilitator superfamily (MFS) profile" evidence="7">
    <location>
        <begin position="13"/>
        <end position="471"/>
    </location>
</feature>
<dbReference type="Pfam" id="PF07690">
    <property type="entry name" value="MFS_1"/>
    <property type="match status" value="1"/>
</dbReference>
<keyword evidence="3 6" id="KW-1133">Transmembrane helix</keyword>
<dbReference type="InterPro" id="IPR036259">
    <property type="entry name" value="MFS_trans_sf"/>
</dbReference>
<feature type="transmembrane region" description="Helical" evidence="6">
    <location>
        <begin position="137"/>
        <end position="161"/>
    </location>
</feature>
<dbReference type="InterPro" id="IPR020846">
    <property type="entry name" value="MFS_dom"/>
</dbReference>
<evidence type="ECO:0000256" key="6">
    <source>
        <dbReference type="SAM" id="Phobius"/>
    </source>
</evidence>
<dbReference type="PANTHER" id="PTHR42718:SF39">
    <property type="entry name" value="ACTINORHODIN TRANSPORTER-RELATED"/>
    <property type="match status" value="1"/>
</dbReference>
<feature type="transmembrane region" description="Helical" evidence="6">
    <location>
        <begin position="414"/>
        <end position="432"/>
    </location>
</feature>
<feature type="transmembrane region" description="Helical" evidence="6">
    <location>
        <begin position="80"/>
        <end position="98"/>
    </location>
</feature>
<evidence type="ECO:0000256" key="5">
    <source>
        <dbReference type="ARBA" id="ARBA00023251"/>
    </source>
</evidence>
<feature type="transmembrane region" description="Helical" evidence="6">
    <location>
        <begin position="229"/>
        <end position="250"/>
    </location>
</feature>
<dbReference type="Proteomes" id="UP001059597">
    <property type="component" value="Chromosome"/>
</dbReference>
<dbReference type="PROSITE" id="PS50850">
    <property type="entry name" value="MFS"/>
    <property type="match status" value="1"/>
</dbReference>
<dbReference type="PANTHER" id="PTHR42718">
    <property type="entry name" value="MAJOR FACILITATOR SUPERFAMILY MULTIDRUG TRANSPORTER MFSC"/>
    <property type="match status" value="1"/>
</dbReference>
<feature type="transmembrane region" description="Helical" evidence="6">
    <location>
        <begin position="339"/>
        <end position="361"/>
    </location>
</feature>
<dbReference type="RefSeq" id="WP_261953530.1">
    <property type="nucleotide sequence ID" value="NZ_AP026073.1"/>
</dbReference>
<accession>A0ABM7ZTF3</accession>